<reference evidence="1" key="1">
    <citation type="submission" date="2020-09" db="EMBL/GenBank/DDBJ databases">
        <title>Genome-Enabled Discovery of Anthraquinone Biosynthesis in Senna tora.</title>
        <authorList>
            <person name="Kang S.-H."/>
            <person name="Pandey R.P."/>
            <person name="Lee C.-M."/>
            <person name="Sim J.-S."/>
            <person name="Jeong J.-T."/>
            <person name="Choi B.-S."/>
            <person name="Jung M."/>
            <person name="Ginzburg D."/>
            <person name="Zhao K."/>
            <person name="Won S.Y."/>
            <person name="Oh T.-J."/>
            <person name="Yu Y."/>
            <person name="Kim N.-H."/>
            <person name="Lee O.R."/>
            <person name="Lee T.-H."/>
            <person name="Bashyal P."/>
            <person name="Kim T.-S."/>
            <person name="Lee W.-H."/>
            <person name="Kawkins C."/>
            <person name="Kim C.-K."/>
            <person name="Kim J.S."/>
            <person name="Ahn B.O."/>
            <person name="Rhee S.Y."/>
            <person name="Sohng J.K."/>
        </authorList>
    </citation>
    <scope>NUCLEOTIDE SEQUENCE</scope>
    <source>
        <tissue evidence="1">Leaf</tissue>
    </source>
</reference>
<dbReference type="EMBL" id="JAAIUW010000012">
    <property type="protein sequence ID" value="KAF7807632.1"/>
    <property type="molecule type" value="Genomic_DNA"/>
</dbReference>
<keyword evidence="2" id="KW-1185">Reference proteome</keyword>
<evidence type="ECO:0000313" key="2">
    <source>
        <dbReference type="Proteomes" id="UP000634136"/>
    </source>
</evidence>
<organism evidence="1 2">
    <name type="scientific">Senna tora</name>
    <dbReference type="NCBI Taxonomy" id="362788"/>
    <lineage>
        <taxon>Eukaryota</taxon>
        <taxon>Viridiplantae</taxon>
        <taxon>Streptophyta</taxon>
        <taxon>Embryophyta</taxon>
        <taxon>Tracheophyta</taxon>
        <taxon>Spermatophyta</taxon>
        <taxon>Magnoliopsida</taxon>
        <taxon>eudicotyledons</taxon>
        <taxon>Gunneridae</taxon>
        <taxon>Pentapetalae</taxon>
        <taxon>rosids</taxon>
        <taxon>fabids</taxon>
        <taxon>Fabales</taxon>
        <taxon>Fabaceae</taxon>
        <taxon>Caesalpinioideae</taxon>
        <taxon>Cassia clade</taxon>
        <taxon>Senna</taxon>
    </lineage>
</organism>
<gene>
    <name evidence="1" type="ORF">G2W53_039793</name>
</gene>
<accession>A0A834STX6</accession>
<sequence length="95" mass="10920">MTFDNSKRLSSHIQIQLRPYDILLDYREAVPCLDVSQAYVWSLQYLHLAIGSPFVSLGEVYKMIPNTRLRGISVLRRISVLGSVLDLLGRWVLPF</sequence>
<dbReference type="AlphaFoldDB" id="A0A834STX6"/>
<name>A0A834STX6_9FABA</name>
<dbReference type="Proteomes" id="UP000634136">
    <property type="component" value="Unassembled WGS sequence"/>
</dbReference>
<proteinExistence type="predicted"/>
<evidence type="ECO:0000313" key="1">
    <source>
        <dbReference type="EMBL" id="KAF7807632.1"/>
    </source>
</evidence>
<protein>
    <submittedName>
        <fullName evidence="1">Uncharacterized protein</fullName>
    </submittedName>
</protein>
<comment type="caution">
    <text evidence="1">The sequence shown here is derived from an EMBL/GenBank/DDBJ whole genome shotgun (WGS) entry which is preliminary data.</text>
</comment>